<dbReference type="PROSITE" id="PS50893">
    <property type="entry name" value="ABC_TRANSPORTER_2"/>
    <property type="match status" value="1"/>
</dbReference>
<dbReference type="InterPro" id="IPR003439">
    <property type="entry name" value="ABC_transporter-like_ATP-bd"/>
</dbReference>
<evidence type="ECO:0000313" key="6">
    <source>
        <dbReference type="Proteomes" id="UP000220340"/>
    </source>
</evidence>
<dbReference type="AlphaFoldDB" id="A0A2A7NV65"/>
<accession>A0A2A7NV65</accession>
<evidence type="ECO:0000256" key="1">
    <source>
        <dbReference type="ARBA" id="ARBA00022448"/>
    </source>
</evidence>
<keyword evidence="3 5" id="KW-0067">ATP-binding</keyword>
<dbReference type="OrthoDB" id="8773773at2"/>
<evidence type="ECO:0000313" key="5">
    <source>
        <dbReference type="EMBL" id="PEG53838.1"/>
    </source>
</evidence>
<gene>
    <name evidence="5" type="ORF">CRI78_14705</name>
</gene>
<dbReference type="InterPro" id="IPR017871">
    <property type="entry name" value="ABC_transporter-like_CS"/>
</dbReference>
<sequence>MRGRVCRCPDRTCRSLDCEVERMTVEIGSGYTAGVEVRLPAIEVANVSKQFRLESGEVVNSVNSVSFRVEPGEFICVIGPSGHGKSTLLNMIAGFIPPTDGTITVGGTPVTKPGPDRGVVFQRDTLFLWKTVAQNIEFGLSARGVPKSERKVIVAELLKIIGLEKFANAWPKQLSGGMRRRVAIAAVFANKPEVLLMDEPFVGIDYLRLAQLHEVLLDLWQEGEKRAVFMVTHDIDEALTLADRIFVIKHGSLALDMRVDLPRPRRTDAITGPAANQLRRQLLEEFSR</sequence>
<dbReference type="SUPFAM" id="SSF52540">
    <property type="entry name" value="P-loop containing nucleoside triphosphate hydrolases"/>
    <property type="match status" value="1"/>
</dbReference>
<evidence type="ECO:0000256" key="2">
    <source>
        <dbReference type="ARBA" id="ARBA00022741"/>
    </source>
</evidence>
<protein>
    <submittedName>
        <fullName evidence="5">ABC transporter ATP-binding protein</fullName>
    </submittedName>
</protein>
<proteinExistence type="predicted"/>
<organism evidence="5 6">
    <name type="scientific">Mycolicibacterium diernhoferi</name>
    <dbReference type="NCBI Taxonomy" id="1801"/>
    <lineage>
        <taxon>Bacteria</taxon>
        <taxon>Bacillati</taxon>
        <taxon>Actinomycetota</taxon>
        <taxon>Actinomycetes</taxon>
        <taxon>Mycobacteriales</taxon>
        <taxon>Mycobacteriaceae</taxon>
        <taxon>Mycolicibacterium</taxon>
    </lineage>
</organism>
<feature type="domain" description="ABC transporter" evidence="4">
    <location>
        <begin position="42"/>
        <end position="275"/>
    </location>
</feature>
<dbReference type="CDD" id="cd03293">
    <property type="entry name" value="ABC_NrtD_SsuB_transporters"/>
    <property type="match status" value="1"/>
</dbReference>
<keyword evidence="1" id="KW-0813">Transport</keyword>
<reference evidence="5 6" key="1">
    <citation type="submission" date="2017-10" db="EMBL/GenBank/DDBJ databases">
        <title>The new phylogeny of genus Mycobacterium.</title>
        <authorList>
            <person name="Tortoli E."/>
            <person name="Trovato A."/>
            <person name="Cirillo D.M."/>
        </authorList>
    </citation>
    <scope>NUCLEOTIDE SEQUENCE [LARGE SCALE GENOMIC DNA]</scope>
    <source>
        <strain evidence="5 6">IP141170001</strain>
    </source>
</reference>
<dbReference type="InterPro" id="IPR050166">
    <property type="entry name" value="ABC_transporter_ATP-bind"/>
</dbReference>
<dbReference type="EMBL" id="PDCR01000017">
    <property type="protein sequence ID" value="PEG53838.1"/>
    <property type="molecule type" value="Genomic_DNA"/>
</dbReference>
<dbReference type="PROSITE" id="PS00211">
    <property type="entry name" value="ABC_TRANSPORTER_1"/>
    <property type="match status" value="1"/>
</dbReference>
<dbReference type="Proteomes" id="UP000220340">
    <property type="component" value="Unassembled WGS sequence"/>
</dbReference>
<name>A0A2A7NV65_9MYCO</name>
<dbReference type="Gene3D" id="3.40.50.300">
    <property type="entry name" value="P-loop containing nucleotide triphosphate hydrolases"/>
    <property type="match status" value="1"/>
</dbReference>
<keyword evidence="6" id="KW-1185">Reference proteome</keyword>
<evidence type="ECO:0000259" key="4">
    <source>
        <dbReference type="PROSITE" id="PS50893"/>
    </source>
</evidence>
<dbReference type="InterPro" id="IPR027417">
    <property type="entry name" value="P-loop_NTPase"/>
</dbReference>
<keyword evidence="2" id="KW-0547">Nucleotide-binding</keyword>
<dbReference type="PANTHER" id="PTHR42788:SF13">
    <property type="entry name" value="ALIPHATIC SULFONATES IMPORT ATP-BINDING PROTEIN SSUB"/>
    <property type="match status" value="1"/>
</dbReference>
<comment type="caution">
    <text evidence="5">The sequence shown here is derived from an EMBL/GenBank/DDBJ whole genome shotgun (WGS) entry which is preliminary data.</text>
</comment>
<dbReference type="GO" id="GO:0016887">
    <property type="term" value="F:ATP hydrolysis activity"/>
    <property type="evidence" value="ECO:0007669"/>
    <property type="project" value="InterPro"/>
</dbReference>
<dbReference type="Pfam" id="PF00005">
    <property type="entry name" value="ABC_tran"/>
    <property type="match status" value="1"/>
</dbReference>
<dbReference type="PANTHER" id="PTHR42788">
    <property type="entry name" value="TAURINE IMPORT ATP-BINDING PROTEIN-RELATED"/>
    <property type="match status" value="1"/>
</dbReference>
<dbReference type="GO" id="GO:0005524">
    <property type="term" value="F:ATP binding"/>
    <property type="evidence" value="ECO:0007669"/>
    <property type="project" value="UniProtKB-KW"/>
</dbReference>
<dbReference type="InterPro" id="IPR003593">
    <property type="entry name" value="AAA+_ATPase"/>
</dbReference>
<dbReference type="SMART" id="SM00382">
    <property type="entry name" value="AAA"/>
    <property type="match status" value="1"/>
</dbReference>
<evidence type="ECO:0000256" key="3">
    <source>
        <dbReference type="ARBA" id="ARBA00022840"/>
    </source>
</evidence>